<feature type="domain" description="Protease Do-like PDZ" evidence="4">
    <location>
        <begin position="77"/>
        <end position="161"/>
    </location>
</feature>
<evidence type="ECO:0000256" key="1">
    <source>
        <dbReference type="ARBA" id="ARBA00022670"/>
    </source>
</evidence>
<keyword evidence="6" id="KW-1185">Reference proteome</keyword>
<evidence type="ECO:0000259" key="4">
    <source>
        <dbReference type="Pfam" id="PF17815"/>
    </source>
</evidence>
<dbReference type="Pfam" id="PF17815">
    <property type="entry name" value="PDZ_3"/>
    <property type="match status" value="1"/>
</dbReference>
<accession>A0A6D2I9B7</accession>
<dbReference type="OrthoDB" id="1111454at2759"/>
<comment type="caution">
    <text evidence="5">The sequence shown here is derived from an EMBL/GenBank/DDBJ whole genome shotgun (WGS) entry which is preliminary data.</text>
</comment>
<keyword evidence="1" id="KW-0645">Protease</keyword>
<proteinExistence type="predicted"/>
<dbReference type="GO" id="GO:0004252">
    <property type="term" value="F:serine-type endopeptidase activity"/>
    <property type="evidence" value="ECO:0007669"/>
    <property type="project" value="TreeGrafter"/>
</dbReference>
<dbReference type="InterPro" id="IPR036034">
    <property type="entry name" value="PDZ_sf"/>
</dbReference>
<dbReference type="Gene3D" id="3.20.190.20">
    <property type="match status" value="1"/>
</dbReference>
<dbReference type="Proteomes" id="UP000467841">
    <property type="component" value="Unassembled WGS sequence"/>
</dbReference>
<evidence type="ECO:0000256" key="2">
    <source>
        <dbReference type="ARBA" id="ARBA00022801"/>
    </source>
</evidence>
<evidence type="ECO:0000256" key="3">
    <source>
        <dbReference type="ARBA" id="ARBA00022825"/>
    </source>
</evidence>
<evidence type="ECO:0000313" key="6">
    <source>
        <dbReference type="Proteomes" id="UP000467841"/>
    </source>
</evidence>
<dbReference type="PANTHER" id="PTHR45980:SF9">
    <property type="entry name" value="PROTEASE DO-LIKE 10, MITOCHONDRIAL-RELATED"/>
    <property type="match status" value="1"/>
</dbReference>
<evidence type="ECO:0000313" key="5">
    <source>
        <dbReference type="EMBL" id="CAA7023474.1"/>
    </source>
</evidence>
<reference evidence="5" key="1">
    <citation type="submission" date="2020-01" db="EMBL/GenBank/DDBJ databases">
        <authorList>
            <person name="Mishra B."/>
        </authorList>
    </citation>
    <scope>NUCLEOTIDE SEQUENCE [LARGE SCALE GENOMIC DNA]</scope>
</reference>
<dbReference type="InterPro" id="IPR046449">
    <property type="entry name" value="DEGP_PDZ_sf"/>
</dbReference>
<dbReference type="EMBL" id="CACVBM020000777">
    <property type="protein sequence ID" value="CAA7023474.1"/>
    <property type="molecule type" value="Genomic_DNA"/>
</dbReference>
<dbReference type="AlphaFoldDB" id="A0A6D2I9B7"/>
<organism evidence="5 6">
    <name type="scientific">Microthlaspi erraticum</name>
    <dbReference type="NCBI Taxonomy" id="1685480"/>
    <lineage>
        <taxon>Eukaryota</taxon>
        <taxon>Viridiplantae</taxon>
        <taxon>Streptophyta</taxon>
        <taxon>Embryophyta</taxon>
        <taxon>Tracheophyta</taxon>
        <taxon>Spermatophyta</taxon>
        <taxon>Magnoliopsida</taxon>
        <taxon>eudicotyledons</taxon>
        <taxon>Gunneridae</taxon>
        <taxon>Pentapetalae</taxon>
        <taxon>rosids</taxon>
        <taxon>malvids</taxon>
        <taxon>Brassicales</taxon>
        <taxon>Brassicaceae</taxon>
        <taxon>Coluteocarpeae</taxon>
        <taxon>Microthlaspi</taxon>
    </lineage>
</organism>
<gene>
    <name evidence="5" type="ORF">MERR_LOCUS10709</name>
</gene>
<dbReference type="InterPro" id="IPR041517">
    <property type="entry name" value="DEGP_PDZ"/>
</dbReference>
<dbReference type="SUPFAM" id="SSF50156">
    <property type="entry name" value="PDZ domain-like"/>
    <property type="match status" value="1"/>
</dbReference>
<keyword evidence="2" id="KW-0378">Hydrolase</keyword>
<protein>
    <recommendedName>
        <fullName evidence="4">Protease Do-like PDZ domain-containing protein</fullName>
    </recommendedName>
</protein>
<sequence>MEDAQLRRHFKMSDDMTGVLLTGIDPLSNAHRVLKEHDVILAVEGSPVSNNGRDYFRGKNWLPFTHLVAMKKPGETVIVKVLRDGKEHEFMISLNCTVKKVNGVKVVNLKHLSELIEKCCTEDLRFDLEEGHVIVLNKKSAKEATSLILERHKIPSAMSSDLQETNSG</sequence>
<dbReference type="PANTHER" id="PTHR45980">
    <property type="match status" value="1"/>
</dbReference>
<keyword evidence="3" id="KW-0720">Serine protease</keyword>
<dbReference type="GO" id="GO:0006508">
    <property type="term" value="P:proteolysis"/>
    <property type="evidence" value="ECO:0007669"/>
    <property type="project" value="UniProtKB-KW"/>
</dbReference>
<name>A0A6D2I9B7_9BRAS</name>